<accession>A0ABV6DKI2</accession>
<proteinExistence type="predicted"/>
<keyword evidence="2" id="KW-1185">Reference proteome</keyword>
<dbReference type="EMBL" id="JBHLWN010000046">
    <property type="protein sequence ID" value="MFC0213169.1"/>
    <property type="molecule type" value="Genomic_DNA"/>
</dbReference>
<evidence type="ECO:0000313" key="2">
    <source>
        <dbReference type="Proteomes" id="UP001589776"/>
    </source>
</evidence>
<dbReference type="Proteomes" id="UP001589776">
    <property type="component" value="Unassembled WGS sequence"/>
</dbReference>
<protein>
    <submittedName>
        <fullName evidence="1">Uncharacterized protein</fullName>
    </submittedName>
</protein>
<evidence type="ECO:0000313" key="1">
    <source>
        <dbReference type="EMBL" id="MFC0213169.1"/>
    </source>
</evidence>
<name>A0ABV6DKI2_9BACL</name>
<organism evidence="1 2">
    <name type="scientific">Paenibacillus chartarius</name>
    <dbReference type="NCBI Taxonomy" id="747481"/>
    <lineage>
        <taxon>Bacteria</taxon>
        <taxon>Bacillati</taxon>
        <taxon>Bacillota</taxon>
        <taxon>Bacilli</taxon>
        <taxon>Bacillales</taxon>
        <taxon>Paenibacillaceae</taxon>
        <taxon>Paenibacillus</taxon>
    </lineage>
</organism>
<gene>
    <name evidence="1" type="ORF">ACFFK0_12005</name>
</gene>
<sequence>MIRVATPAPIPQHTRHKLEQIFKPDYPICKEDVIWVLELIKKKVAEEDPMLLDLSQPRLLKSYHYFAEMAMMLVHRRHLFDQEADRLRAWLIEAASGIIDLPPSALRKARY</sequence>
<comment type="caution">
    <text evidence="1">The sequence shown here is derived from an EMBL/GenBank/DDBJ whole genome shotgun (WGS) entry which is preliminary data.</text>
</comment>
<reference evidence="1 2" key="1">
    <citation type="submission" date="2024-09" db="EMBL/GenBank/DDBJ databases">
        <authorList>
            <person name="Sun Q."/>
            <person name="Mori K."/>
        </authorList>
    </citation>
    <scope>NUCLEOTIDE SEQUENCE [LARGE SCALE GENOMIC DNA]</scope>
    <source>
        <strain evidence="1 2">CCM 7759</strain>
    </source>
</reference>